<keyword evidence="1" id="KW-0812">Transmembrane</keyword>
<feature type="transmembrane region" description="Helical" evidence="1">
    <location>
        <begin position="154"/>
        <end position="176"/>
    </location>
</feature>
<evidence type="ECO:0000256" key="1">
    <source>
        <dbReference type="SAM" id="Phobius"/>
    </source>
</evidence>
<gene>
    <name evidence="2" type="ORF">RRC70</name>
</gene>
<dbReference type="OrthoDB" id="148291at2157"/>
<dbReference type="GeneID" id="5145001"/>
<protein>
    <submittedName>
        <fullName evidence="2">Predicted ABC-type transport system, permease component</fullName>
    </submittedName>
</protein>
<dbReference type="EMBL" id="AM114193">
    <property type="protein sequence ID" value="CAJ37849.1"/>
    <property type="molecule type" value="Genomic_DNA"/>
</dbReference>
<sequence>MVNIIWEIARKELLAYFTGKSAMLRNLIMLGIFSIVPIMQINNALMAGGYSSAALSQSLEVYLLFSSFYALVMASTIAVMAFPYEKEQKTIEYLFTLPLKDYEILAGKMLAAVIAGIGGLAFVMAVILGCVLALNGHLIQWTTPFPTLSLVLTVLVIAPMIVVLSVLIIVAISGFISNARMTYMPVYVIAGIVMGLTFARAELGEYVMLANAVIIVLLAAAIAVTFAVSVKTFNRERIAGN</sequence>
<dbReference type="Proteomes" id="UP000000663">
    <property type="component" value="Chromosome"/>
</dbReference>
<feature type="transmembrane region" description="Helical" evidence="1">
    <location>
        <begin position="61"/>
        <end position="84"/>
    </location>
</feature>
<dbReference type="STRING" id="351160.RRC70"/>
<accession>Q0W194</accession>
<keyword evidence="1" id="KW-1133">Transmembrane helix</keyword>
<proteinExistence type="predicted"/>
<feature type="transmembrane region" description="Helical" evidence="1">
    <location>
        <begin position="207"/>
        <end position="228"/>
    </location>
</feature>
<name>Q0W194_METAR</name>
<dbReference type="KEGG" id="rci:RRC70"/>
<feature type="transmembrane region" description="Helical" evidence="1">
    <location>
        <begin position="21"/>
        <end position="41"/>
    </location>
</feature>
<dbReference type="AlphaFoldDB" id="Q0W194"/>
<reference evidence="2 3" key="1">
    <citation type="journal article" date="2006" name="Science">
        <title>Genome of rice cluster I archaea -- the key methane producers in the rice rhizosphere.</title>
        <authorList>
            <person name="Erkel C."/>
            <person name="Kube M."/>
            <person name="Reinhardt R."/>
            <person name="Liesack W."/>
        </authorList>
    </citation>
    <scope>NUCLEOTIDE SEQUENCE [LARGE SCALE GENOMIC DNA]</scope>
    <source>
        <strain evidence="3">DSM 22066 / NBRC 105507 / MRE50</strain>
    </source>
</reference>
<evidence type="ECO:0000313" key="3">
    <source>
        <dbReference type="Proteomes" id="UP000000663"/>
    </source>
</evidence>
<keyword evidence="1" id="KW-0472">Membrane</keyword>
<feature type="transmembrane region" description="Helical" evidence="1">
    <location>
        <begin position="183"/>
        <end position="201"/>
    </location>
</feature>
<organism evidence="2 3">
    <name type="scientific">Methanocella arvoryzae (strain DSM 22066 / NBRC 105507 / MRE50)</name>
    <dbReference type="NCBI Taxonomy" id="351160"/>
    <lineage>
        <taxon>Archaea</taxon>
        <taxon>Methanobacteriati</taxon>
        <taxon>Methanobacteriota</taxon>
        <taxon>Stenosarchaea group</taxon>
        <taxon>Methanomicrobia</taxon>
        <taxon>Methanocellales</taxon>
        <taxon>Methanocellaceae</taxon>
        <taxon>Methanocella</taxon>
    </lineage>
</organism>
<evidence type="ECO:0000313" key="2">
    <source>
        <dbReference type="EMBL" id="CAJ37849.1"/>
    </source>
</evidence>
<dbReference type="RefSeq" id="WP_012034741.1">
    <property type="nucleotide sequence ID" value="NC_009464.1"/>
</dbReference>
<dbReference type="eggNOG" id="arCOG01462">
    <property type="taxonomic scope" value="Archaea"/>
</dbReference>
<feature type="transmembrane region" description="Helical" evidence="1">
    <location>
        <begin position="105"/>
        <end position="134"/>
    </location>
</feature>
<keyword evidence="3" id="KW-1185">Reference proteome</keyword>